<dbReference type="PANTHER" id="PTHR34703">
    <property type="entry name" value="ANTIPORTER SUBUNIT MNHG2-RELATED"/>
    <property type="match status" value="1"/>
</dbReference>
<keyword evidence="2" id="KW-0812">Transmembrane</keyword>
<comment type="caution">
    <text evidence="3">The sequence shown here is derived from an EMBL/GenBank/DDBJ whole genome shotgun (WGS) entry which is preliminary data.</text>
</comment>
<evidence type="ECO:0000256" key="2">
    <source>
        <dbReference type="SAM" id="Phobius"/>
    </source>
</evidence>
<dbReference type="Proteomes" id="UP000015346">
    <property type="component" value="Unassembled WGS sequence"/>
</dbReference>
<dbReference type="HOGENOM" id="CLU_121334_1_0_5"/>
<dbReference type="Pfam" id="PF03334">
    <property type="entry name" value="PhaG_MnhG_YufB"/>
    <property type="match status" value="1"/>
</dbReference>
<dbReference type="NCBIfam" id="TIGR01300">
    <property type="entry name" value="CPA3_mnhG_phaG"/>
    <property type="match status" value="1"/>
</dbReference>
<dbReference type="InterPro" id="IPR005133">
    <property type="entry name" value="PhaG_MnhG_YufB"/>
</dbReference>
<feature type="region of interest" description="Disordered" evidence="1">
    <location>
        <begin position="107"/>
        <end position="128"/>
    </location>
</feature>
<feature type="transmembrane region" description="Helical" evidence="2">
    <location>
        <begin position="6"/>
        <end position="32"/>
    </location>
</feature>
<keyword evidence="2" id="KW-0472">Membrane</keyword>
<keyword evidence="2" id="KW-1133">Transmembrane helix</keyword>
<keyword evidence="4" id="KW-1185">Reference proteome</keyword>
<gene>
    <name evidence="3" type="ORF">ruthe_00051</name>
</gene>
<dbReference type="STRING" id="1123069.ruthe_00051"/>
<dbReference type="PANTHER" id="PTHR34703:SF1">
    <property type="entry name" value="ANTIPORTER SUBUNIT MNHG2-RELATED"/>
    <property type="match status" value="1"/>
</dbReference>
<accession>S9R2D1</accession>
<evidence type="ECO:0000313" key="3">
    <source>
        <dbReference type="EMBL" id="EPX87846.1"/>
    </source>
</evidence>
<reference evidence="3 4" key="1">
    <citation type="journal article" date="2013" name="Stand. Genomic Sci.">
        <title>Genome sequence of the reddish-pigmented Rubellimicrobium thermophilum type strain (DSM 16684(T)), a member of the Roseobacter clade.</title>
        <authorList>
            <person name="Fiebig A."/>
            <person name="Riedel T."/>
            <person name="Gronow S."/>
            <person name="Petersen J."/>
            <person name="Klenk H.P."/>
            <person name="Goker M."/>
        </authorList>
    </citation>
    <scope>NUCLEOTIDE SEQUENCE [LARGE SCALE GENOMIC DNA]</scope>
    <source>
        <strain evidence="3 4">DSM 16684</strain>
    </source>
</reference>
<evidence type="ECO:0000256" key="1">
    <source>
        <dbReference type="SAM" id="MobiDB-lite"/>
    </source>
</evidence>
<evidence type="ECO:0000313" key="4">
    <source>
        <dbReference type="Proteomes" id="UP000015346"/>
    </source>
</evidence>
<dbReference type="GO" id="GO:0015385">
    <property type="term" value="F:sodium:proton antiporter activity"/>
    <property type="evidence" value="ECO:0007669"/>
    <property type="project" value="TreeGrafter"/>
</dbReference>
<feature type="transmembrane region" description="Helical" evidence="2">
    <location>
        <begin position="44"/>
        <end position="63"/>
    </location>
</feature>
<proteinExistence type="predicted"/>
<sequence length="128" mass="13025">MTPDLPAWAAIPVALLVLAGAGLACAGSLGLLRLPSFYERAHAPTLGTSLGIAAIATASMVAFTVATGKLHLAELLVVAFTTVTTPVTLMLLARAALYRDRIERRAGPSGAGAATLPEKEAQGPRPPA</sequence>
<feature type="transmembrane region" description="Helical" evidence="2">
    <location>
        <begin position="75"/>
        <end position="97"/>
    </location>
</feature>
<dbReference type="AlphaFoldDB" id="S9R2D1"/>
<organism evidence="3 4">
    <name type="scientific">Rubellimicrobium thermophilum DSM 16684</name>
    <dbReference type="NCBI Taxonomy" id="1123069"/>
    <lineage>
        <taxon>Bacteria</taxon>
        <taxon>Pseudomonadati</taxon>
        <taxon>Pseudomonadota</taxon>
        <taxon>Alphaproteobacteria</taxon>
        <taxon>Rhodobacterales</taxon>
        <taxon>Roseobacteraceae</taxon>
        <taxon>Rubellimicrobium</taxon>
    </lineage>
</organism>
<dbReference type="RefSeq" id="WP_021096199.1">
    <property type="nucleotide sequence ID" value="NZ_KE557318.1"/>
</dbReference>
<dbReference type="OrthoDB" id="4427992at2"/>
<name>S9R2D1_9RHOB</name>
<dbReference type="PATRIC" id="fig|1123069.3.peg.52"/>
<protein>
    <submittedName>
        <fullName evidence="3">Multisubunit potassium/proton antiporter, PhaG subunit</fullName>
    </submittedName>
</protein>
<dbReference type="EMBL" id="AOLV01000001">
    <property type="protein sequence ID" value="EPX87846.1"/>
    <property type="molecule type" value="Genomic_DNA"/>
</dbReference>